<evidence type="ECO:0000256" key="1">
    <source>
        <dbReference type="SAM" id="Phobius"/>
    </source>
</evidence>
<organism evidence="2 3">
    <name type="scientific">Leptospira ryugenii</name>
    <dbReference type="NCBI Taxonomy" id="1917863"/>
    <lineage>
        <taxon>Bacteria</taxon>
        <taxon>Pseudomonadati</taxon>
        <taxon>Spirochaetota</taxon>
        <taxon>Spirochaetia</taxon>
        <taxon>Leptospirales</taxon>
        <taxon>Leptospiraceae</taxon>
        <taxon>Leptospira</taxon>
    </lineage>
</organism>
<reference evidence="2 3" key="1">
    <citation type="submission" date="2018-02" db="EMBL/GenBank/DDBJ databases">
        <title>Novel Leptospira species isolated from soil and water in Japan.</title>
        <authorList>
            <person name="Nakao R."/>
            <person name="Masuzawa T."/>
        </authorList>
    </citation>
    <scope>NUCLEOTIDE SEQUENCE [LARGE SCALE GENOMIC DNA]</scope>
    <source>
        <strain evidence="2 3">YH101</strain>
    </source>
</reference>
<evidence type="ECO:0000313" key="3">
    <source>
        <dbReference type="Proteomes" id="UP000245133"/>
    </source>
</evidence>
<accession>A0A2P2E4C8</accession>
<dbReference type="Pfam" id="PF11810">
    <property type="entry name" value="DUF3332"/>
    <property type="match status" value="1"/>
</dbReference>
<proteinExistence type="predicted"/>
<dbReference type="OrthoDB" id="9814441at2"/>
<dbReference type="Proteomes" id="UP000245133">
    <property type="component" value="Unassembled WGS sequence"/>
</dbReference>
<keyword evidence="3" id="KW-1185">Reference proteome</keyword>
<feature type="transmembrane region" description="Helical" evidence="1">
    <location>
        <begin position="61"/>
        <end position="85"/>
    </location>
</feature>
<name>A0A2P2E4C8_9LEPT</name>
<protein>
    <recommendedName>
        <fullName evidence="4">Lipoprotein</fullName>
    </recommendedName>
</protein>
<dbReference type="EMBL" id="BFBB01000008">
    <property type="protein sequence ID" value="GBF51731.1"/>
    <property type="molecule type" value="Genomic_DNA"/>
</dbReference>
<keyword evidence="1" id="KW-1133">Transmembrane helix</keyword>
<keyword evidence="1" id="KW-0472">Membrane</keyword>
<comment type="caution">
    <text evidence="2">The sequence shown here is derived from an EMBL/GenBank/DDBJ whole genome shotgun (WGS) entry which is preliminary data.</text>
</comment>
<sequence length="176" mass="20082">MRNYNFEVTMKRFLSFSLLLLLSFGSFANCFGKFGLTKTIYGINAGINIGSGKIAKLFRTILMFIPFSFAYWGATLLDLILFNLVEFWTDSNPIAMSEYQFDGTLVKEFKEGEETVRLTYSRFGKEVQVDAIGKHTSVTFYAFQEKPGKIFKKVGSEFLEIRETEGPLPYLSTTPF</sequence>
<dbReference type="InterPro" id="IPR021768">
    <property type="entry name" value="DUF3332"/>
</dbReference>
<dbReference type="AlphaFoldDB" id="A0A2P2E4C8"/>
<evidence type="ECO:0008006" key="4">
    <source>
        <dbReference type="Google" id="ProtNLM"/>
    </source>
</evidence>
<gene>
    <name evidence="2" type="ORF">LPTSP4_32690</name>
</gene>
<evidence type="ECO:0000313" key="2">
    <source>
        <dbReference type="EMBL" id="GBF51731.1"/>
    </source>
</evidence>
<keyword evidence="1" id="KW-0812">Transmembrane</keyword>